<dbReference type="OrthoDB" id="10378524at2759"/>
<organism evidence="1">
    <name type="scientific">Rhipicephalus microplus</name>
    <name type="common">Cattle tick</name>
    <name type="synonym">Boophilus microplus</name>
    <dbReference type="NCBI Taxonomy" id="6941"/>
    <lineage>
        <taxon>Eukaryota</taxon>
        <taxon>Metazoa</taxon>
        <taxon>Ecdysozoa</taxon>
        <taxon>Arthropoda</taxon>
        <taxon>Chelicerata</taxon>
        <taxon>Arachnida</taxon>
        <taxon>Acari</taxon>
        <taxon>Parasitiformes</taxon>
        <taxon>Ixodida</taxon>
        <taxon>Ixodoidea</taxon>
        <taxon>Ixodidae</taxon>
        <taxon>Rhipicephalinae</taxon>
        <taxon>Rhipicephalus</taxon>
        <taxon>Boophilus</taxon>
    </lineage>
</organism>
<proteinExistence type="predicted"/>
<dbReference type="VEuPathDB" id="VectorBase:LOC119165555"/>
<reference evidence="1" key="1">
    <citation type="submission" date="2020-03" db="EMBL/GenBank/DDBJ databases">
        <title>A transcriptome and proteome of the tick Rhipicephalus microplus shaped by the genetic composition of its hosts and developmental stage.</title>
        <authorList>
            <person name="Garcia G.R."/>
            <person name="Ribeiro J.M.C."/>
            <person name="Maruyama S.R."/>
            <person name="Gardinasse L.G."/>
            <person name="Nelson K."/>
            <person name="Ferreira B.R."/>
            <person name="Andrade T.G."/>
            <person name="Santos I.K.F.M."/>
        </authorList>
    </citation>
    <scope>NUCLEOTIDE SEQUENCE</scope>
    <source>
        <strain evidence="1">NSGR</strain>
        <tissue evidence="1">Salivary glands</tissue>
    </source>
</reference>
<protein>
    <submittedName>
        <fullName evidence="1">Putative group i salivary lipocalin</fullName>
    </submittedName>
</protein>
<dbReference type="AlphaFoldDB" id="A0A6G5A6A1"/>
<sequence>MTVLLLPRMPRSVLISNFSAFTCGSGSRTFGSGSGVYTTMFVNTKERLWTYKISRSGRIRCQNNLMRFITPEHIVYNRTFVYNGGRQSIVLQGQFSARHKNWMDVSTTDLEPRFLCRETLIFMANNTSCGVVKLEPVQNGNVYYELRVKNAYVSTVPDRRCGRHFSRVGGAGIFTYSPDCQDLIRPRE</sequence>
<name>A0A6G5A6A1_RHIMP</name>
<evidence type="ECO:0000313" key="1">
    <source>
        <dbReference type="EMBL" id="NIE46128.1"/>
    </source>
</evidence>
<dbReference type="EMBL" id="GIKN01003855">
    <property type="protein sequence ID" value="NIE46128.1"/>
    <property type="molecule type" value="Transcribed_RNA"/>
</dbReference>
<accession>A0A6G5A6A1</accession>